<evidence type="ECO:0000256" key="10">
    <source>
        <dbReference type="ARBA" id="ARBA00022840"/>
    </source>
</evidence>
<proteinExistence type="inferred from homology"/>
<dbReference type="SFLD" id="SFLDG00002">
    <property type="entry name" value="C1.7:_P-type_atpase_like"/>
    <property type="match status" value="1"/>
</dbReference>
<dbReference type="Proteomes" id="UP000077407">
    <property type="component" value="Unassembled WGS sequence"/>
</dbReference>
<dbReference type="InterPro" id="IPR036412">
    <property type="entry name" value="HAD-like_sf"/>
</dbReference>
<dbReference type="FunFam" id="2.70.150.10:FF:000002">
    <property type="entry name" value="Copper-transporting ATPase 1, putative"/>
    <property type="match status" value="1"/>
</dbReference>
<dbReference type="PRINTS" id="PR00941">
    <property type="entry name" value="CDATPASE"/>
</dbReference>
<dbReference type="OrthoDB" id="9760364at2"/>
<dbReference type="NCBIfam" id="TIGR01494">
    <property type="entry name" value="ATPase_P-type"/>
    <property type="match status" value="1"/>
</dbReference>
<dbReference type="SUPFAM" id="SSF81653">
    <property type="entry name" value="Calcium ATPase, transduction domain A"/>
    <property type="match status" value="1"/>
</dbReference>
<feature type="transmembrane region" description="Helical" evidence="17">
    <location>
        <begin position="115"/>
        <end position="132"/>
    </location>
</feature>
<dbReference type="Pfam" id="PF00403">
    <property type="entry name" value="HMA"/>
    <property type="match status" value="1"/>
</dbReference>
<dbReference type="SUPFAM" id="SSF56784">
    <property type="entry name" value="HAD-like"/>
    <property type="match status" value="1"/>
</dbReference>
<dbReference type="InterPro" id="IPR018303">
    <property type="entry name" value="ATPase_P-typ_P_site"/>
</dbReference>
<dbReference type="GO" id="GO:0008551">
    <property type="term" value="F:P-type cadmium transporter activity"/>
    <property type="evidence" value="ECO:0007669"/>
    <property type="project" value="UniProtKB-EC"/>
</dbReference>
<dbReference type="NCBIfam" id="TIGR01525">
    <property type="entry name" value="ATPase-IB_hvy"/>
    <property type="match status" value="1"/>
</dbReference>
<comment type="subcellular location">
    <subcellularLocation>
        <location evidence="1">Cell membrane</location>
        <topology evidence="1">Multi-pass membrane protein</topology>
    </subcellularLocation>
</comment>
<dbReference type="InterPro" id="IPR017969">
    <property type="entry name" value="Heavy-metal-associated_CS"/>
</dbReference>
<dbReference type="EMBL" id="LITT01000003">
    <property type="protein sequence ID" value="OAA91981.1"/>
    <property type="molecule type" value="Genomic_DNA"/>
</dbReference>
<dbReference type="InterPro" id="IPR044492">
    <property type="entry name" value="P_typ_ATPase_HD_dom"/>
</dbReference>
<reference evidence="19 20" key="1">
    <citation type="journal article" date="2015" name="Biotechnol. Bioeng.">
        <title>Genome sequence and phenotypic characterization of Caulobacter segnis.</title>
        <authorList>
            <person name="Patel S."/>
            <person name="Fletcher B."/>
            <person name="Scott D.C."/>
            <person name="Ely B."/>
        </authorList>
    </citation>
    <scope>NUCLEOTIDE SEQUENCE [LARGE SCALE GENOMIC DNA]</scope>
    <source>
        <strain evidence="19 20">ERI-2</strain>
    </source>
</reference>
<feature type="transmembrane region" description="Helical" evidence="17">
    <location>
        <begin position="338"/>
        <end position="360"/>
    </location>
</feature>
<dbReference type="FunFam" id="3.40.1110.10:FF:000066">
    <property type="entry name" value="Cadmium-translocating P-type ATPase"/>
    <property type="match status" value="1"/>
</dbReference>
<dbReference type="GO" id="GO:0016887">
    <property type="term" value="F:ATP hydrolysis activity"/>
    <property type="evidence" value="ECO:0007669"/>
    <property type="project" value="InterPro"/>
</dbReference>
<keyword evidence="11" id="KW-0460">Magnesium</keyword>
<feature type="domain" description="HMA" evidence="18">
    <location>
        <begin position="20"/>
        <end position="89"/>
    </location>
</feature>
<evidence type="ECO:0000313" key="20">
    <source>
        <dbReference type="Proteomes" id="UP000077407"/>
    </source>
</evidence>
<dbReference type="Gene3D" id="3.40.50.1000">
    <property type="entry name" value="HAD superfamily/HAD-like"/>
    <property type="match status" value="1"/>
</dbReference>
<dbReference type="Pfam" id="PF00702">
    <property type="entry name" value="Hydrolase"/>
    <property type="match status" value="1"/>
</dbReference>
<dbReference type="GO" id="GO:0005886">
    <property type="term" value="C:plasma membrane"/>
    <property type="evidence" value="ECO:0007669"/>
    <property type="project" value="UniProtKB-SubCell"/>
</dbReference>
<dbReference type="SUPFAM" id="SSF55008">
    <property type="entry name" value="HMA, heavy metal-associated domain"/>
    <property type="match status" value="1"/>
</dbReference>
<keyword evidence="3 17" id="KW-1003">Cell membrane</keyword>
<dbReference type="PROSITE" id="PS50846">
    <property type="entry name" value="HMA_2"/>
    <property type="match status" value="1"/>
</dbReference>
<comment type="caution">
    <text evidence="19">The sequence shown here is derived from an EMBL/GenBank/DDBJ whole genome shotgun (WGS) entry which is preliminary data.</text>
</comment>
<keyword evidence="8 17" id="KW-0547">Nucleotide-binding</keyword>
<dbReference type="CDD" id="cd00371">
    <property type="entry name" value="HMA"/>
    <property type="match status" value="1"/>
</dbReference>
<evidence type="ECO:0000256" key="15">
    <source>
        <dbReference type="ARBA" id="ARBA00047308"/>
    </source>
</evidence>
<name>A0A166SCJ9_9CLOT</name>
<evidence type="ECO:0000256" key="2">
    <source>
        <dbReference type="ARBA" id="ARBA00006024"/>
    </source>
</evidence>
<keyword evidence="4" id="KW-0104">Cadmium</keyword>
<organism evidence="19 20">
    <name type="scientific">Clostridium ljungdahlii</name>
    <dbReference type="NCBI Taxonomy" id="1538"/>
    <lineage>
        <taxon>Bacteria</taxon>
        <taxon>Bacillati</taxon>
        <taxon>Bacillota</taxon>
        <taxon>Clostridia</taxon>
        <taxon>Eubacteriales</taxon>
        <taxon>Clostridiaceae</taxon>
        <taxon>Clostridium</taxon>
    </lineage>
</organism>
<dbReference type="CDD" id="cd07548">
    <property type="entry name" value="P-type_ATPase-Cd_Zn_Co_like"/>
    <property type="match status" value="1"/>
</dbReference>
<dbReference type="SFLD" id="SFLDF00027">
    <property type="entry name" value="p-type_atpase"/>
    <property type="match status" value="1"/>
</dbReference>
<dbReference type="PANTHER" id="PTHR48085">
    <property type="entry name" value="CADMIUM/ZINC-TRANSPORTING ATPASE HMA2-RELATED"/>
    <property type="match status" value="1"/>
</dbReference>
<accession>A0A166SCJ9</accession>
<dbReference type="AlphaFoldDB" id="A0A166SCJ9"/>
<evidence type="ECO:0000256" key="11">
    <source>
        <dbReference type="ARBA" id="ARBA00022842"/>
    </source>
</evidence>
<dbReference type="Gene3D" id="3.40.1110.10">
    <property type="entry name" value="Calcium-transporting ATPase, cytoplasmic domain N"/>
    <property type="match status" value="1"/>
</dbReference>
<dbReference type="InterPro" id="IPR001757">
    <property type="entry name" value="P_typ_ATPase"/>
</dbReference>
<dbReference type="PRINTS" id="PR00119">
    <property type="entry name" value="CATATPASE"/>
</dbReference>
<evidence type="ECO:0000256" key="1">
    <source>
        <dbReference type="ARBA" id="ARBA00004651"/>
    </source>
</evidence>
<dbReference type="Gene3D" id="2.70.150.10">
    <property type="entry name" value="Calcium-transporting ATPase, cytoplasmic transduction domain A"/>
    <property type="match status" value="1"/>
</dbReference>
<keyword evidence="10 17" id="KW-0067">ATP-binding</keyword>
<dbReference type="SFLD" id="SFLDS00003">
    <property type="entry name" value="Haloacid_Dehalogenase"/>
    <property type="match status" value="1"/>
</dbReference>
<sequence length="723" mass="79397">MNNTMEVELQDNGKLKNNYTKKEFILEGLDCAHCAAKIENKINEMPEIKNASVDFLSKKLKFELYDEEKFNDAVKNMKSIIKRLEPDVKVIYEVNKKSREIENLPKGKNKKIEDVISVAGVLIYITGIMLKFSFEVEFILFLISYIAIGKDILLKAVKNIFRGQVFDENFLMCIASIGAFTIGQFPEAVAVMLFYKIGEYFQDKAVNNSRKSIAGLMDIKPEFANVKTESGLKKMNPEEVNIGELILVKPGEKIPLDGEIVEGKSMVDTSALTGESLPKEVGCKDIVLGGYINKNGVLTLKVTKRFKESTVAKILDLVENASSKKAPTENFITKFARYYTPVVVAFAVGLALLPPFLIGGESFSKWIYRALVFLVVSCPCALVISVPLGFFGGIGAASKNGILVKGGNYLEALNSIDTVVFDKTGTLTKGIFKVTEVKAFNGFTDEDVLKYAAFVESYSNHPIALSIVKQYNQDIDRDLIKDYAEISGEGIKAKVDGREIIAGNSRLMEKEKINYDISEVIGTVIHVALDKIYMGYIVISDEVKEDSKDTIKMLKDIGIKKTVMLTGDNKKIGEAIGYKLGLDEVHAQLLPDQKVEKLNDIIAEKSSNRKMIFVGDGINDAPVLARADVGIAMGGIGSDAAIEAADVVIMTDEPSKIVTAIKIAKRTKKIVFQNIVFALGVKLVILVLGAVGIANMWEAVFGDVGVALIAVLNSMRAMKVEKA</sequence>
<dbReference type="PATRIC" id="fig|1538.10.peg.873"/>
<evidence type="ECO:0000256" key="17">
    <source>
        <dbReference type="RuleBase" id="RU362081"/>
    </source>
</evidence>
<evidence type="ECO:0000256" key="14">
    <source>
        <dbReference type="ARBA" id="ARBA00023136"/>
    </source>
</evidence>
<dbReference type="InterPro" id="IPR023214">
    <property type="entry name" value="HAD_sf"/>
</dbReference>
<feature type="transmembrane region" description="Helical" evidence="17">
    <location>
        <begin position="671"/>
        <end position="693"/>
    </location>
</feature>
<dbReference type="InterPro" id="IPR027256">
    <property type="entry name" value="P-typ_ATPase_IB"/>
</dbReference>
<evidence type="ECO:0000256" key="12">
    <source>
        <dbReference type="ARBA" id="ARBA00022967"/>
    </source>
</evidence>
<keyword evidence="14 17" id="KW-0472">Membrane</keyword>
<dbReference type="Gene3D" id="3.30.70.100">
    <property type="match status" value="1"/>
</dbReference>
<dbReference type="RefSeq" id="WP_063554010.1">
    <property type="nucleotide sequence ID" value="NZ_LITT01000003.1"/>
</dbReference>
<feature type="transmembrane region" description="Helical" evidence="17">
    <location>
        <begin position="699"/>
        <end position="718"/>
    </location>
</feature>
<evidence type="ECO:0000256" key="7">
    <source>
        <dbReference type="ARBA" id="ARBA00022723"/>
    </source>
</evidence>
<evidence type="ECO:0000256" key="4">
    <source>
        <dbReference type="ARBA" id="ARBA00022539"/>
    </source>
</evidence>
<dbReference type="PROSITE" id="PS00154">
    <property type="entry name" value="ATPASE_E1_E2"/>
    <property type="match status" value="1"/>
</dbReference>
<feature type="transmembrane region" description="Helical" evidence="17">
    <location>
        <begin position="366"/>
        <end position="391"/>
    </location>
</feature>
<evidence type="ECO:0000256" key="16">
    <source>
        <dbReference type="ARBA" id="ARBA00049338"/>
    </source>
</evidence>
<comment type="similarity">
    <text evidence="2 17">Belongs to the cation transport ATPase (P-type) (TC 3.A.3) family. Type IB subfamily.</text>
</comment>
<dbReference type="GO" id="GO:0016463">
    <property type="term" value="F:P-type zinc transporter activity"/>
    <property type="evidence" value="ECO:0007669"/>
    <property type="project" value="UniProtKB-EC"/>
</dbReference>
<protein>
    <submittedName>
        <fullName evidence="19">Cadmium, zinc and cobalt-transporting ATPase</fullName>
        <ecNumber evidence="19">3.6.3.3</ecNumber>
    </submittedName>
</protein>
<keyword evidence="12" id="KW-1278">Translocase</keyword>
<dbReference type="InterPro" id="IPR008250">
    <property type="entry name" value="ATPase_P-typ_transduc_dom_A_sf"/>
</dbReference>
<dbReference type="EC" id="3.6.3.3" evidence="19"/>
<dbReference type="InterPro" id="IPR059000">
    <property type="entry name" value="ATPase_P-type_domA"/>
</dbReference>
<evidence type="ECO:0000256" key="9">
    <source>
        <dbReference type="ARBA" id="ARBA00022833"/>
    </source>
</evidence>
<dbReference type="Pfam" id="PF00122">
    <property type="entry name" value="E1-E2_ATPase"/>
    <property type="match status" value="1"/>
</dbReference>
<keyword evidence="6 17" id="KW-0812">Transmembrane</keyword>
<dbReference type="InterPro" id="IPR006121">
    <property type="entry name" value="HMA_dom"/>
</dbReference>
<keyword evidence="9" id="KW-0862">Zinc</keyword>
<evidence type="ECO:0000313" key="19">
    <source>
        <dbReference type="EMBL" id="OAA91981.1"/>
    </source>
</evidence>
<dbReference type="InterPro" id="IPR023298">
    <property type="entry name" value="ATPase_P-typ_TM_dom_sf"/>
</dbReference>
<gene>
    <name evidence="19" type="primary">cadA</name>
    <name evidence="19" type="ORF">WY13_00383</name>
</gene>
<dbReference type="PROSITE" id="PS01047">
    <property type="entry name" value="HMA_1"/>
    <property type="match status" value="1"/>
</dbReference>
<keyword evidence="7 17" id="KW-0479">Metal-binding</keyword>
<evidence type="ECO:0000256" key="13">
    <source>
        <dbReference type="ARBA" id="ARBA00022989"/>
    </source>
</evidence>
<keyword evidence="19" id="KW-0378">Hydrolase</keyword>
<evidence type="ECO:0000256" key="6">
    <source>
        <dbReference type="ARBA" id="ARBA00022692"/>
    </source>
</evidence>
<dbReference type="GO" id="GO:0046872">
    <property type="term" value="F:metal ion binding"/>
    <property type="evidence" value="ECO:0007669"/>
    <property type="project" value="UniProtKB-KW"/>
</dbReference>
<evidence type="ECO:0000256" key="3">
    <source>
        <dbReference type="ARBA" id="ARBA00022475"/>
    </source>
</evidence>
<evidence type="ECO:0000259" key="18">
    <source>
        <dbReference type="PROSITE" id="PS50846"/>
    </source>
</evidence>
<dbReference type="InterPro" id="IPR023299">
    <property type="entry name" value="ATPase_P-typ_cyto_dom_N"/>
</dbReference>
<evidence type="ECO:0000256" key="8">
    <source>
        <dbReference type="ARBA" id="ARBA00022741"/>
    </source>
</evidence>
<dbReference type="InterPro" id="IPR051014">
    <property type="entry name" value="Cation_Transport_ATPase_IB"/>
</dbReference>
<dbReference type="SUPFAM" id="SSF81665">
    <property type="entry name" value="Calcium ATPase, transmembrane domain M"/>
    <property type="match status" value="1"/>
</dbReference>
<dbReference type="NCBIfam" id="TIGR01512">
    <property type="entry name" value="ATPase-IB2_Cd"/>
    <property type="match status" value="1"/>
</dbReference>
<comment type="catalytic activity">
    <reaction evidence="16">
        <text>Cd(2+)(in) + ATP + H2O = Cd(2+)(out) + ADP + phosphate + H(+)</text>
        <dbReference type="Rhea" id="RHEA:12132"/>
        <dbReference type="ChEBI" id="CHEBI:15377"/>
        <dbReference type="ChEBI" id="CHEBI:15378"/>
        <dbReference type="ChEBI" id="CHEBI:30616"/>
        <dbReference type="ChEBI" id="CHEBI:43474"/>
        <dbReference type="ChEBI" id="CHEBI:48775"/>
        <dbReference type="ChEBI" id="CHEBI:456216"/>
        <dbReference type="EC" id="7.2.2.21"/>
    </reaction>
</comment>
<dbReference type="InterPro" id="IPR036163">
    <property type="entry name" value="HMA_dom_sf"/>
</dbReference>
<dbReference type="GO" id="GO:0005524">
    <property type="term" value="F:ATP binding"/>
    <property type="evidence" value="ECO:0007669"/>
    <property type="project" value="UniProtKB-UniRule"/>
</dbReference>
<evidence type="ECO:0000256" key="5">
    <source>
        <dbReference type="ARBA" id="ARBA00022553"/>
    </source>
</evidence>
<keyword evidence="5" id="KW-0597">Phosphoprotein</keyword>
<dbReference type="PANTHER" id="PTHR48085:SF5">
    <property type="entry name" value="CADMIUM_ZINC-TRANSPORTING ATPASE HMA4-RELATED"/>
    <property type="match status" value="1"/>
</dbReference>
<comment type="catalytic activity">
    <reaction evidence="15">
        <text>Zn(2+)(in) + ATP + H2O = Zn(2+)(out) + ADP + phosphate + H(+)</text>
        <dbReference type="Rhea" id="RHEA:20621"/>
        <dbReference type="ChEBI" id="CHEBI:15377"/>
        <dbReference type="ChEBI" id="CHEBI:15378"/>
        <dbReference type="ChEBI" id="CHEBI:29105"/>
        <dbReference type="ChEBI" id="CHEBI:30616"/>
        <dbReference type="ChEBI" id="CHEBI:43474"/>
        <dbReference type="ChEBI" id="CHEBI:456216"/>
        <dbReference type="EC" id="7.2.2.12"/>
    </reaction>
</comment>
<keyword evidence="13 17" id="KW-1133">Transmembrane helix</keyword>